<dbReference type="InterPro" id="IPR000477">
    <property type="entry name" value="RT_dom"/>
</dbReference>
<dbReference type="PROSITE" id="PS50994">
    <property type="entry name" value="INTEGRASE"/>
    <property type="match status" value="1"/>
</dbReference>
<evidence type="ECO:0000256" key="8">
    <source>
        <dbReference type="SAM" id="MobiDB-lite"/>
    </source>
</evidence>
<dbReference type="FunFam" id="1.10.340.70:FF:000004">
    <property type="entry name" value="Retrovirus-related Pol polyprotein from transposon 297-like Protein"/>
    <property type="match status" value="1"/>
</dbReference>
<dbReference type="EC" id="2.7.7.49" evidence="1"/>
<dbReference type="PANTHER" id="PTHR37984:SF8">
    <property type="entry name" value="CCHC-TYPE DOMAIN-CONTAINING PROTEIN"/>
    <property type="match status" value="1"/>
</dbReference>
<dbReference type="InterPro" id="IPR050951">
    <property type="entry name" value="Retrovirus_Pol_polyprotein"/>
</dbReference>
<feature type="region of interest" description="Disordered" evidence="8">
    <location>
        <begin position="1422"/>
        <end position="1456"/>
    </location>
</feature>
<sequence length="1456" mass="166477">MAKKTQDRQEYQDASESIDEHEPDDLQQIIMALKLLTERVKGRRPGPFRVVQGADNSEAWKDFKEAFDDYAFVEELFRECPKKQIAIFRACFGDHNRQLLRSLNLGEIQANDSSVAADTPCETLSRMISKLDEMFAPHENIYFRRHQFTKLKQGEGESVADFVSRVMKAVKLCKFASDPEIITNQLISGTSLEAARRIIFEADVNKEWTIEKVVATMKQTEANKEHLPTFRSAESGSGDQIQQLLSRSFENKSRYPHRKQPPEHRRREAPQPASIRRTCAFCGSQHPPRKCPAYGHRCQKCKKANHFELVCRSGRSPQQLHLLEEETDLGNNFEYPIEIEDYNTDHDIFAIKNKNAKGNKFFASLKLSNGTQLRVQVDSGATISAMSFENYEKILESNGVEATLDKRQATSLKVYNNMYEASMGKFILSCEFDGRKYRVPFHVIENKVDTVLSGVSAVKMNIIKFHRGVQSAFKIDTVKSAKERLLEEYGDVFEGLGRIEPPVRIEIDPTARPVQAAPRRPAVATREAFVKRIKLMERDGIIKKVDHTTDWISNAVVVSKSDGSVRVTLDPAELNKAIRRPRYSMPTLEDHLPMLSRAKWFTICDAKDGFFQLPLHEECTDLTTFWTPIGRYKYLRMPQGISSAPEEYQQRQVAAYDGLKGCLVVADDTLVYGVGETDQEAKEDHDRNLRSLFQRARAVGLRFNPRKLQFCLREVRYMGHLISNNGVRSDPAKVKAILEMERPQDKKAVERFLGMVNYHLPFIPQLSELTAPLRDIVKKDNQFTWMSNQEDAFIKIKKRLAESPTLAYFDVNKPVVIQTDSSDLGVGAVMLQDNKPINYFSHALSEAEKGYVAMEKETLAIVACCLRWDHLLYGKKDITIETDHKPLVRIFEKPLKKCPKRLQRMRLALQRYNLKLRYIPGSTNIIADTLSRSPLQDASGTTPKESMYRLELSTIKVHDGTEISDPVLEEIRRHTKEDSECMQLIQRIQNNEPIDGVLGSFKDDLRVDHSIIFIGQACFIPKSLRRDMLQRCHKSHLGFEATFRRAQNVIAWPGLKNDIKTMVEACHSCQTFLTRQPREKLISGEIPQHPWDVIHQDLFEWQGQQYVVTVDGYSDYFHLSKLGRTATTNQVLEVTKGLVAAYGRPRRLRTDSDPRYLSSAFQDFLKQWKIQHECSSPHFHSSNGKAESAVKIAKRMVKKTALEGSDLELALLEWRNTPQRDGLSPAQKFLCRRTRSLLPTEPAALLPRVPKNVKEHIEQRRKEQKTHHDKGAIDLPPLHVGDRVRIQPLSFEKKWEAGEISKVLDNRAYCVRQGNGNVVVRNRRHLRKVPEQDTDTHQTPAQQIRTSPLTFCVPFPRLRRRKTLYRNTNASIETETLNTPLENTSMARPEEGNPGTVGSSSGPIGENDACEDMAMSGIEIMDLSDDEQEPLLTVGRKRARETPRETPMSSKKIKNR</sequence>
<dbReference type="GO" id="GO:0016787">
    <property type="term" value="F:hydrolase activity"/>
    <property type="evidence" value="ECO:0007669"/>
    <property type="project" value="UniProtKB-KW"/>
</dbReference>
<dbReference type="Pfam" id="PF00665">
    <property type="entry name" value="rve"/>
    <property type="match status" value="1"/>
</dbReference>
<dbReference type="Gene3D" id="3.30.420.10">
    <property type="entry name" value="Ribonuclease H-like superfamily/Ribonuclease H"/>
    <property type="match status" value="1"/>
</dbReference>
<keyword evidence="4" id="KW-0540">Nuclease</keyword>
<dbReference type="Gene3D" id="2.40.70.10">
    <property type="entry name" value="Acid Proteases"/>
    <property type="match status" value="1"/>
</dbReference>
<dbReference type="InterPro" id="IPR001584">
    <property type="entry name" value="Integrase_cat-core"/>
</dbReference>
<dbReference type="Pfam" id="PF00078">
    <property type="entry name" value="RVT_1"/>
    <property type="match status" value="1"/>
</dbReference>
<evidence type="ECO:0000256" key="1">
    <source>
        <dbReference type="ARBA" id="ARBA00012493"/>
    </source>
</evidence>
<dbReference type="InterPro" id="IPR041588">
    <property type="entry name" value="Integrase_H2C2"/>
</dbReference>
<keyword evidence="3" id="KW-0548">Nucleotidyltransferase</keyword>
<dbReference type="InterPro" id="IPR012337">
    <property type="entry name" value="RNaseH-like_sf"/>
</dbReference>
<gene>
    <name evidence="12" type="primary">LOC100905314</name>
</gene>
<feature type="region of interest" description="Disordered" evidence="8">
    <location>
        <begin position="1"/>
        <end position="22"/>
    </location>
</feature>
<dbReference type="FunFam" id="3.30.420.10:FF:000063">
    <property type="entry name" value="Retrovirus-related Pol polyprotein from transposon 297-like Protein"/>
    <property type="match status" value="1"/>
</dbReference>
<dbReference type="Gene3D" id="1.10.340.70">
    <property type="match status" value="1"/>
</dbReference>
<evidence type="ECO:0000256" key="4">
    <source>
        <dbReference type="ARBA" id="ARBA00022722"/>
    </source>
</evidence>
<feature type="domain" description="Reverse transcriptase" evidence="9">
    <location>
        <begin position="539"/>
        <end position="722"/>
    </location>
</feature>
<evidence type="ECO:0000256" key="5">
    <source>
        <dbReference type="ARBA" id="ARBA00022759"/>
    </source>
</evidence>
<dbReference type="Proteomes" id="UP000694867">
    <property type="component" value="Unplaced"/>
</dbReference>
<dbReference type="InterPro" id="IPR036397">
    <property type="entry name" value="RNaseH_sf"/>
</dbReference>
<evidence type="ECO:0000256" key="2">
    <source>
        <dbReference type="ARBA" id="ARBA00022679"/>
    </source>
</evidence>
<evidence type="ECO:0000256" key="7">
    <source>
        <dbReference type="ARBA" id="ARBA00022918"/>
    </source>
</evidence>
<dbReference type="Gene3D" id="3.10.10.10">
    <property type="entry name" value="HIV Type 1 Reverse Transcriptase, subunit A, domain 1"/>
    <property type="match status" value="1"/>
</dbReference>
<keyword evidence="6" id="KW-0378">Hydrolase</keyword>
<keyword evidence="5" id="KW-0255">Endonuclease</keyword>
<dbReference type="SUPFAM" id="SSF56672">
    <property type="entry name" value="DNA/RNA polymerases"/>
    <property type="match status" value="1"/>
</dbReference>
<dbReference type="Pfam" id="PF17917">
    <property type="entry name" value="RT_RNaseH"/>
    <property type="match status" value="1"/>
</dbReference>
<feature type="region of interest" description="Disordered" evidence="8">
    <location>
        <begin position="1378"/>
        <end position="1409"/>
    </location>
</feature>
<evidence type="ECO:0000313" key="12">
    <source>
        <dbReference type="RefSeq" id="XP_003738407.1"/>
    </source>
</evidence>
<dbReference type="GO" id="GO:0004519">
    <property type="term" value="F:endonuclease activity"/>
    <property type="evidence" value="ECO:0007669"/>
    <property type="project" value="UniProtKB-KW"/>
</dbReference>
<dbReference type="Pfam" id="PF17921">
    <property type="entry name" value="Integrase_H2C2"/>
    <property type="match status" value="1"/>
</dbReference>
<evidence type="ECO:0000259" key="9">
    <source>
        <dbReference type="PROSITE" id="PS50878"/>
    </source>
</evidence>
<dbReference type="GeneID" id="100905314"/>
<accession>A0AAJ6VVI9</accession>
<feature type="compositionally biased region" description="Basic and acidic residues" evidence="8">
    <location>
        <begin position="260"/>
        <end position="269"/>
    </location>
</feature>
<name>A0AAJ6VVI9_9ACAR</name>
<evidence type="ECO:0000256" key="3">
    <source>
        <dbReference type="ARBA" id="ARBA00022695"/>
    </source>
</evidence>
<feature type="domain" description="Integrase catalytic" evidence="10">
    <location>
        <begin position="1086"/>
        <end position="1258"/>
    </location>
</feature>
<dbReference type="InterPro" id="IPR043502">
    <property type="entry name" value="DNA/RNA_pol_sf"/>
</dbReference>
<dbReference type="PROSITE" id="PS50878">
    <property type="entry name" value="RT_POL"/>
    <property type="match status" value="1"/>
</dbReference>
<keyword evidence="2" id="KW-0808">Transferase</keyword>
<reference evidence="12" key="1">
    <citation type="submission" date="2025-08" db="UniProtKB">
        <authorList>
            <consortium name="RefSeq"/>
        </authorList>
    </citation>
    <scope>IDENTIFICATION</scope>
</reference>
<proteinExistence type="predicted"/>
<dbReference type="CDD" id="cd09274">
    <property type="entry name" value="RNase_HI_RT_Ty3"/>
    <property type="match status" value="1"/>
</dbReference>
<dbReference type="FunFam" id="3.30.70.270:FF:000026">
    <property type="entry name" value="Transposon Ty3-G Gag-Pol polyprotein"/>
    <property type="match status" value="1"/>
</dbReference>
<dbReference type="KEGG" id="goe:100905314"/>
<dbReference type="InterPro" id="IPR021109">
    <property type="entry name" value="Peptidase_aspartic_dom_sf"/>
</dbReference>
<protein>
    <recommendedName>
        <fullName evidence="1">RNA-directed DNA polymerase</fullName>
        <ecNumber evidence="1">2.7.7.49</ecNumber>
    </recommendedName>
</protein>
<dbReference type="Gene3D" id="3.30.70.270">
    <property type="match status" value="2"/>
</dbReference>
<feature type="compositionally biased region" description="Basic and acidic residues" evidence="8">
    <location>
        <begin position="1"/>
        <end position="11"/>
    </location>
</feature>
<keyword evidence="11" id="KW-1185">Reference proteome</keyword>
<dbReference type="GO" id="GO:0042575">
    <property type="term" value="C:DNA polymerase complex"/>
    <property type="evidence" value="ECO:0007669"/>
    <property type="project" value="UniProtKB-ARBA"/>
</dbReference>
<dbReference type="CDD" id="cd01647">
    <property type="entry name" value="RT_LTR"/>
    <property type="match status" value="1"/>
</dbReference>
<dbReference type="InterPro" id="IPR043128">
    <property type="entry name" value="Rev_trsase/Diguanyl_cyclase"/>
</dbReference>
<evidence type="ECO:0000256" key="6">
    <source>
        <dbReference type="ARBA" id="ARBA00022801"/>
    </source>
</evidence>
<dbReference type="GO" id="GO:0003676">
    <property type="term" value="F:nucleic acid binding"/>
    <property type="evidence" value="ECO:0007669"/>
    <property type="project" value="InterPro"/>
</dbReference>
<feature type="non-terminal residue" evidence="12">
    <location>
        <position position="1456"/>
    </location>
</feature>
<dbReference type="GO" id="GO:0003964">
    <property type="term" value="F:RNA-directed DNA polymerase activity"/>
    <property type="evidence" value="ECO:0007669"/>
    <property type="project" value="UniProtKB-KW"/>
</dbReference>
<dbReference type="GO" id="GO:0015074">
    <property type="term" value="P:DNA integration"/>
    <property type="evidence" value="ECO:0007669"/>
    <property type="project" value="InterPro"/>
</dbReference>
<keyword evidence="7" id="KW-0695">RNA-directed DNA polymerase</keyword>
<dbReference type="RefSeq" id="XP_003738407.1">
    <property type="nucleotide sequence ID" value="XM_003738359.1"/>
</dbReference>
<organism evidence="11 12">
    <name type="scientific">Galendromus occidentalis</name>
    <name type="common">western predatory mite</name>
    <dbReference type="NCBI Taxonomy" id="34638"/>
    <lineage>
        <taxon>Eukaryota</taxon>
        <taxon>Metazoa</taxon>
        <taxon>Ecdysozoa</taxon>
        <taxon>Arthropoda</taxon>
        <taxon>Chelicerata</taxon>
        <taxon>Arachnida</taxon>
        <taxon>Acari</taxon>
        <taxon>Parasitiformes</taxon>
        <taxon>Mesostigmata</taxon>
        <taxon>Gamasina</taxon>
        <taxon>Phytoseioidea</taxon>
        <taxon>Phytoseiidae</taxon>
        <taxon>Typhlodrominae</taxon>
        <taxon>Galendromus</taxon>
    </lineage>
</organism>
<dbReference type="InterPro" id="IPR041373">
    <property type="entry name" value="RT_RNaseH"/>
</dbReference>
<dbReference type="PANTHER" id="PTHR37984">
    <property type="entry name" value="PROTEIN CBG26694"/>
    <property type="match status" value="1"/>
</dbReference>
<feature type="region of interest" description="Disordered" evidence="8">
    <location>
        <begin position="247"/>
        <end position="272"/>
    </location>
</feature>
<evidence type="ECO:0000313" key="11">
    <source>
        <dbReference type="Proteomes" id="UP000694867"/>
    </source>
</evidence>
<dbReference type="SUPFAM" id="SSF53098">
    <property type="entry name" value="Ribonuclease H-like"/>
    <property type="match status" value="1"/>
</dbReference>
<evidence type="ECO:0000259" key="10">
    <source>
        <dbReference type="PROSITE" id="PS50994"/>
    </source>
</evidence>